<dbReference type="OMA" id="RRHCHGD"/>
<evidence type="ECO:0000313" key="4">
    <source>
        <dbReference type="Ensembl" id="ENSTRUP00000062003.1"/>
    </source>
</evidence>
<keyword evidence="5" id="KW-1185">Reference proteome</keyword>
<accession>A0A674MLH5</accession>
<name>A0A674MLH5_TAKRU</name>
<dbReference type="AlphaFoldDB" id="A0A674MLH5"/>
<organism evidence="4 5">
    <name type="scientific">Takifugu rubripes</name>
    <name type="common">Japanese pufferfish</name>
    <name type="synonym">Fugu rubripes</name>
    <dbReference type="NCBI Taxonomy" id="31033"/>
    <lineage>
        <taxon>Eukaryota</taxon>
        <taxon>Metazoa</taxon>
        <taxon>Chordata</taxon>
        <taxon>Craniata</taxon>
        <taxon>Vertebrata</taxon>
        <taxon>Euteleostomi</taxon>
        <taxon>Actinopterygii</taxon>
        <taxon>Neopterygii</taxon>
        <taxon>Teleostei</taxon>
        <taxon>Neoteleostei</taxon>
        <taxon>Acanthomorphata</taxon>
        <taxon>Eupercaria</taxon>
        <taxon>Tetraodontiformes</taxon>
        <taxon>Tetradontoidea</taxon>
        <taxon>Tetraodontidae</taxon>
        <taxon>Takifugu</taxon>
    </lineage>
</organism>
<keyword evidence="1" id="KW-0597">Phosphoprotein</keyword>
<proteinExistence type="predicted"/>
<gene>
    <name evidence="4" type="primary">wu:fi75a02</name>
</gene>
<dbReference type="Pfam" id="PF15386">
    <property type="entry name" value="Tantalus"/>
    <property type="match status" value="1"/>
</dbReference>
<dbReference type="Ensembl" id="ENSTRUT00000075801.1">
    <property type="protein sequence ID" value="ENSTRUP00000062003.1"/>
    <property type="gene ID" value="ENSTRUG00000020043.2"/>
</dbReference>
<dbReference type="Proteomes" id="UP000005226">
    <property type="component" value="Chromosome 6"/>
</dbReference>
<dbReference type="InterPro" id="IPR028149">
    <property type="entry name" value="Tantalus-like"/>
</dbReference>
<dbReference type="PANTHER" id="PTHR14522:SF2">
    <property type="entry name" value="PROLINE-RICH PROTEIN 14"/>
    <property type="match status" value="1"/>
</dbReference>
<evidence type="ECO:0000313" key="5">
    <source>
        <dbReference type="Proteomes" id="UP000005226"/>
    </source>
</evidence>
<evidence type="ECO:0000256" key="1">
    <source>
        <dbReference type="ARBA" id="ARBA00022553"/>
    </source>
</evidence>
<reference evidence="4 5" key="1">
    <citation type="journal article" date="2011" name="Genome Biol. Evol.">
        <title>Integration of the genetic map and genome assembly of fugu facilitates insights into distinct features of genome evolution in teleosts and mammals.</title>
        <authorList>
            <person name="Kai W."/>
            <person name="Kikuchi K."/>
            <person name="Tohari S."/>
            <person name="Chew A.K."/>
            <person name="Tay A."/>
            <person name="Fujiwara A."/>
            <person name="Hosoya S."/>
            <person name="Suetake H."/>
            <person name="Naruse K."/>
            <person name="Brenner S."/>
            <person name="Suzuki Y."/>
            <person name="Venkatesh B."/>
        </authorList>
    </citation>
    <scope>NUCLEOTIDE SEQUENCE [LARGE SCALE GENOMIC DNA]</scope>
</reference>
<feature type="region of interest" description="Disordered" evidence="2">
    <location>
        <begin position="237"/>
        <end position="302"/>
    </location>
</feature>
<feature type="compositionally biased region" description="Basic residues" evidence="2">
    <location>
        <begin position="237"/>
        <end position="247"/>
    </location>
</feature>
<dbReference type="GeneTree" id="ENSGT00520000055626"/>
<feature type="domain" description="Tantalus-like" evidence="3">
    <location>
        <begin position="555"/>
        <end position="611"/>
    </location>
</feature>
<dbReference type="InterPro" id="IPR026320">
    <property type="entry name" value="PRR14"/>
</dbReference>
<dbReference type="InParanoid" id="A0A674MLH5"/>
<feature type="compositionally biased region" description="Basic residues" evidence="2">
    <location>
        <begin position="642"/>
        <end position="652"/>
    </location>
</feature>
<feature type="region of interest" description="Disordered" evidence="2">
    <location>
        <begin position="626"/>
        <end position="658"/>
    </location>
</feature>
<sequence length="685" mass="75493">MLTRPNDSDDRGRGLMVMTYPPPALADGDNNTHTDSSSVTLFPCHHVTSNVISAASSSPGSLSSGSSTPLISTSTHSSISPAYFSHVLPPSSVPPSHSTQCHYLLPSQFLSSFSNVSPFPNDSPLSSAQSAAHYHPSTRISLPPPPPSIFTPCTSHTAVTVYPPCSSPTSSVSSSVLYPPVSLLHAAPVLPPVPPPCCSCSALLPRLLSAHRLEVRRLLRGALATLSRRLDSLERRTRRNVRKKRTRNAVDGGRGPCSHVSSTSPLNPSLTDQEEEAERNRKRRKKQREMNQSFKKGEDKEVEEDEGRFVVRMAVSFTGEEEGATLILHKLNHRRRAESGLPQPEQAVAVFRPNGFRTPPMLPHSSSTLSYQSSSHLLLTAHSSQSDTLELSSGRWCFSNILLPLSFLSSHRAVHQWFSSSPLSCLKPTLQLKLSRVAAEMIVESMRRGACGSPLRPLKDWTAPPSLSTDHCYMQALSLSSPSDGVRQQHQQNHHRLHLPQQRPLPLSSCSTNGPSAGLPNGQTLPGAVVETSKERGKRVSQIRIRRAPPRETPLTPMGLPKAKRLKKKEFSLEEIYTNKNYKSPTSNRTLETIFEEPREKDGALLRIGHQRRRRLLLFPDFTQPRKRKRPSGIGLPVASTPRKRVASRRCHGSNPVEDESDVDVMLVERLSALEDFLTQQGLDV</sequence>
<protein>
    <submittedName>
        <fullName evidence="4">Proline-rich protein 14-like</fullName>
    </submittedName>
</protein>
<reference evidence="4" key="3">
    <citation type="submission" date="2025-09" db="UniProtKB">
        <authorList>
            <consortium name="Ensembl"/>
        </authorList>
    </citation>
    <scope>IDENTIFICATION</scope>
</reference>
<evidence type="ECO:0000256" key="2">
    <source>
        <dbReference type="SAM" id="MobiDB-lite"/>
    </source>
</evidence>
<feature type="compositionally biased region" description="Polar residues" evidence="2">
    <location>
        <begin position="259"/>
        <end position="271"/>
    </location>
</feature>
<feature type="region of interest" description="Disordered" evidence="2">
    <location>
        <begin position="483"/>
        <end position="526"/>
    </location>
</feature>
<dbReference type="PANTHER" id="PTHR14522">
    <property type="entry name" value="EMO2-RELATED"/>
    <property type="match status" value="1"/>
</dbReference>
<evidence type="ECO:0000259" key="3">
    <source>
        <dbReference type="Pfam" id="PF15386"/>
    </source>
</evidence>
<reference evidence="4" key="2">
    <citation type="submission" date="2025-08" db="UniProtKB">
        <authorList>
            <consortium name="Ensembl"/>
        </authorList>
    </citation>
    <scope>IDENTIFICATION</scope>
</reference>